<organism evidence="2 3">
    <name type="scientific">Psilocybe cyanescens</name>
    <dbReference type="NCBI Taxonomy" id="93625"/>
    <lineage>
        <taxon>Eukaryota</taxon>
        <taxon>Fungi</taxon>
        <taxon>Dikarya</taxon>
        <taxon>Basidiomycota</taxon>
        <taxon>Agaricomycotina</taxon>
        <taxon>Agaricomycetes</taxon>
        <taxon>Agaricomycetidae</taxon>
        <taxon>Agaricales</taxon>
        <taxon>Agaricineae</taxon>
        <taxon>Strophariaceae</taxon>
        <taxon>Psilocybe</taxon>
    </lineage>
</organism>
<feature type="region of interest" description="Disordered" evidence="1">
    <location>
        <begin position="1"/>
        <end position="41"/>
    </location>
</feature>
<evidence type="ECO:0000313" key="2">
    <source>
        <dbReference type="EMBL" id="PPQ72381.1"/>
    </source>
</evidence>
<dbReference type="Proteomes" id="UP000283269">
    <property type="component" value="Unassembled WGS sequence"/>
</dbReference>
<keyword evidence="3" id="KW-1185">Reference proteome</keyword>
<comment type="caution">
    <text evidence="2">The sequence shown here is derived from an EMBL/GenBank/DDBJ whole genome shotgun (WGS) entry which is preliminary data.</text>
</comment>
<gene>
    <name evidence="2" type="ORF">CVT25_011762</name>
</gene>
<feature type="compositionally biased region" description="Polar residues" evidence="1">
    <location>
        <begin position="1"/>
        <end position="16"/>
    </location>
</feature>
<name>A0A409W1K0_PSICY</name>
<dbReference type="AlphaFoldDB" id="A0A409W1K0"/>
<dbReference type="EMBL" id="NHYD01003821">
    <property type="protein sequence ID" value="PPQ72381.1"/>
    <property type="molecule type" value="Genomic_DNA"/>
</dbReference>
<evidence type="ECO:0000256" key="1">
    <source>
        <dbReference type="SAM" id="MobiDB-lite"/>
    </source>
</evidence>
<feature type="compositionally biased region" description="Basic residues" evidence="1">
    <location>
        <begin position="106"/>
        <end position="122"/>
    </location>
</feature>
<evidence type="ECO:0000313" key="3">
    <source>
        <dbReference type="Proteomes" id="UP000283269"/>
    </source>
</evidence>
<feature type="region of interest" description="Disordered" evidence="1">
    <location>
        <begin position="93"/>
        <end position="122"/>
    </location>
</feature>
<reference evidence="2 3" key="1">
    <citation type="journal article" date="2018" name="Evol. Lett.">
        <title>Horizontal gene cluster transfer increased hallucinogenic mushroom diversity.</title>
        <authorList>
            <person name="Reynolds H.T."/>
            <person name="Vijayakumar V."/>
            <person name="Gluck-Thaler E."/>
            <person name="Korotkin H.B."/>
            <person name="Matheny P.B."/>
            <person name="Slot J.C."/>
        </authorList>
    </citation>
    <scope>NUCLEOTIDE SEQUENCE [LARGE SCALE GENOMIC DNA]</scope>
    <source>
        <strain evidence="2 3">2631</strain>
    </source>
</reference>
<dbReference type="InParanoid" id="A0A409W1K0"/>
<accession>A0A409W1K0</accession>
<sequence length="122" mass="13920">MQPPSWSCSKSNSQQRLTKRKAEHPQAHGQAVSYPPSTSRTTSCPLLLYPPFYPSLHFPRLSLVSLPCLSTSTALAPIRTPVRRTHININITRDRTHSIPIPTNNNRKRCMPRRRRRDGVEP</sequence>
<proteinExistence type="predicted"/>
<protein>
    <submittedName>
        <fullName evidence="2">Uncharacterized protein</fullName>
    </submittedName>
</protein>